<keyword evidence="3" id="KW-0687">Ribonucleoprotein</keyword>
<dbReference type="STRING" id="1618434.UR52_C0002G0035"/>
<evidence type="ECO:0000256" key="1">
    <source>
        <dbReference type="ARBA" id="ARBA00010254"/>
    </source>
</evidence>
<keyword evidence="2 4" id="KW-0689">Ribosomal protein</keyword>
<dbReference type="InterPro" id="IPR000266">
    <property type="entry name" value="Ribosomal_uS17"/>
</dbReference>
<proteinExistence type="inferred from homology"/>
<protein>
    <submittedName>
        <fullName evidence="4">30S ribosomal protein S17</fullName>
    </submittedName>
</protein>
<evidence type="ECO:0000256" key="3">
    <source>
        <dbReference type="ARBA" id="ARBA00023274"/>
    </source>
</evidence>
<name>A0A0G0DXC0_9BACT</name>
<dbReference type="PANTHER" id="PTHR10744:SF1">
    <property type="entry name" value="SMALL RIBOSOMAL SUBUNIT PROTEIN US17M"/>
    <property type="match status" value="1"/>
</dbReference>
<dbReference type="GO" id="GO:0003735">
    <property type="term" value="F:structural constituent of ribosome"/>
    <property type="evidence" value="ECO:0007669"/>
    <property type="project" value="InterPro"/>
</dbReference>
<dbReference type="InterPro" id="IPR012340">
    <property type="entry name" value="NA-bd_OB-fold"/>
</dbReference>
<dbReference type="PANTHER" id="PTHR10744">
    <property type="entry name" value="40S RIBOSOMAL PROTEIN S11 FAMILY MEMBER"/>
    <property type="match status" value="1"/>
</dbReference>
<evidence type="ECO:0000313" key="5">
    <source>
        <dbReference type="Proteomes" id="UP000034176"/>
    </source>
</evidence>
<dbReference type="PRINTS" id="PR00973">
    <property type="entry name" value="RIBOSOMALS17"/>
</dbReference>
<evidence type="ECO:0000313" key="4">
    <source>
        <dbReference type="EMBL" id="KKP59807.1"/>
    </source>
</evidence>
<dbReference type="Proteomes" id="UP000034176">
    <property type="component" value="Unassembled WGS sequence"/>
</dbReference>
<dbReference type="SUPFAM" id="SSF50249">
    <property type="entry name" value="Nucleic acid-binding proteins"/>
    <property type="match status" value="1"/>
</dbReference>
<reference evidence="4 5" key="1">
    <citation type="journal article" date="2015" name="Nature">
        <title>rRNA introns, odd ribosomes, and small enigmatic genomes across a large radiation of phyla.</title>
        <authorList>
            <person name="Brown C.T."/>
            <person name="Hug L.A."/>
            <person name="Thomas B.C."/>
            <person name="Sharon I."/>
            <person name="Castelle C.J."/>
            <person name="Singh A."/>
            <person name="Wilkins M.J."/>
            <person name="Williams K.H."/>
            <person name="Banfield J.F."/>
        </authorList>
    </citation>
    <scope>NUCLEOTIDE SEQUENCE [LARGE SCALE GENOMIC DNA]</scope>
</reference>
<dbReference type="Gene3D" id="2.40.50.140">
    <property type="entry name" value="Nucleic acid-binding proteins"/>
    <property type="match status" value="1"/>
</dbReference>
<comment type="caution">
    <text evidence="4">The sequence shown here is derived from an EMBL/GenBank/DDBJ whole genome shotgun (WGS) entry which is preliminary data.</text>
</comment>
<organism evidence="4 5">
    <name type="scientific">Candidatus Gottesmanbacteria bacterium GW2011_GWA1_34_13</name>
    <dbReference type="NCBI Taxonomy" id="1618434"/>
    <lineage>
        <taxon>Bacteria</taxon>
        <taxon>Candidatus Gottesmaniibacteriota</taxon>
    </lineage>
</organism>
<dbReference type="CDD" id="cd00364">
    <property type="entry name" value="Ribosomal_uS17"/>
    <property type="match status" value="1"/>
</dbReference>
<gene>
    <name evidence="4" type="ORF">UR52_C0002G0035</name>
</gene>
<dbReference type="EMBL" id="LBPN01000002">
    <property type="protein sequence ID" value="KKP59807.1"/>
    <property type="molecule type" value="Genomic_DNA"/>
</dbReference>
<comment type="similarity">
    <text evidence="1">Belongs to the universal ribosomal protein uS17 family.</text>
</comment>
<evidence type="ECO:0000256" key="2">
    <source>
        <dbReference type="ARBA" id="ARBA00022980"/>
    </source>
</evidence>
<dbReference type="GO" id="GO:0022627">
    <property type="term" value="C:cytosolic small ribosomal subunit"/>
    <property type="evidence" value="ECO:0007669"/>
    <property type="project" value="TreeGrafter"/>
</dbReference>
<dbReference type="AlphaFoldDB" id="A0A0G0DXC0"/>
<accession>A0A0G0DXC0</accession>
<sequence length="79" mass="9187">MKIYQGKVVSNKMAKTVVVERTITRAHPKYKKIMRRTQRLKAHTDIALEIGDTVTYQSCRPVSKQTHYQILEKITKEAV</sequence>
<dbReference type="Pfam" id="PF00366">
    <property type="entry name" value="Ribosomal_S17"/>
    <property type="match status" value="1"/>
</dbReference>
<dbReference type="GO" id="GO:0006412">
    <property type="term" value="P:translation"/>
    <property type="evidence" value="ECO:0007669"/>
    <property type="project" value="InterPro"/>
</dbReference>